<dbReference type="Proteomes" id="UP000236311">
    <property type="component" value="Unassembled WGS sequence"/>
</dbReference>
<sequence length="160" mass="18995">MSKTEKPWERQKGETEQAFEAFAIYRDLGLKRSNHEVCERLSKSRQLISRWKSKYGWDERVRAYDNEMERQAHAEAVKDLKDMTKRHTKIAVQMQKKALEALEKLKVEDMTPRDIKEYIKIATELERLNRSVSASDNAIDEEEQTRVEVYMPEKEADEDE</sequence>
<evidence type="ECO:0000256" key="1">
    <source>
        <dbReference type="SAM" id="MobiDB-lite"/>
    </source>
</evidence>
<accession>A0A2K4ZGV7</accession>
<protein>
    <submittedName>
        <fullName evidence="2">Uncharacterized protein</fullName>
    </submittedName>
</protein>
<evidence type="ECO:0000313" key="3">
    <source>
        <dbReference type="Proteomes" id="UP000236311"/>
    </source>
</evidence>
<proteinExistence type="predicted"/>
<evidence type="ECO:0000313" key="2">
    <source>
        <dbReference type="EMBL" id="SOY29697.1"/>
    </source>
</evidence>
<dbReference type="OrthoDB" id="2871372at2"/>
<name>A0A2K4ZGV7_9FIRM</name>
<dbReference type="AlphaFoldDB" id="A0A2K4ZGV7"/>
<reference evidence="2 3" key="1">
    <citation type="submission" date="2018-01" db="EMBL/GenBank/DDBJ databases">
        <authorList>
            <person name="Gaut B.S."/>
            <person name="Morton B.R."/>
            <person name="Clegg M.T."/>
            <person name="Duvall M.R."/>
        </authorList>
    </citation>
    <scope>NUCLEOTIDE SEQUENCE [LARGE SCALE GENOMIC DNA]</scope>
    <source>
        <strain evidence="2">GP69</strain>
    </source>
</reference>
<organism evidence="2 3">
    <name type="scientific">Acetatifactor muris</name>
    <dbReference type="NCBI Taxonomy" id="879566"/>
    <lineage>
        <taxon>Bacteria</taxon>
        <taxon>Bacillati</taxon>
        <taxon>Bacillota</taxon>
        <taxon>Clostridia</taxon>
        <taxon>Lachnospirales</taxon>
        <taxon>Lachnospiraceae</taxon>
        <taxon>Acetatifactor</taxon>
    </lineage>
</organism>
<dbReference type="RefSeq" id="WP_103239783.1">
    <property type="nucleotide sequence ID" value="NZ_JANJZD010000010.1"/>
</dbReference>
<gene>
    <name evidence="2" type="ORF">AMURIS_02418</name>
</gene>
<dbReference type="EMBL" id="OFSM01000011">
    <property type="protein sequence ID" value="SOY29697.1"/>
    <property type="molecule type" value="Genomic_DNA"/>
</dbReference>
<keyword evidence="3" id="KW-1185">Reference proteome</keyword>
<feature type="region of interest" description="Disordered" evidence="1">
    <location>
        <begin position="131"/>
        <end position="160"/>
    </location>
</feature>